<dbReference type="Proteomes" id="UP000191931">
    <property type="component" value="Unassembled WGS sequence"/>
</dbReference>
<dbReference type="InterPro" id="IPR030388">
    <property type="entry name" value="G_ERA_dom"/>
</dbReference>
<dbReference type="CDD" id="cd04163">
    <property type="entry name" value="Era"/>
    <property type="match status" value="1"/>
</dbReference>
<keyword evidence="6" id="KW-0472">Membrane</keyword>
<gene>
    <name evidence="6 11" type="primary">era</name>
    <name evidence="11" type="ORF">MTBBW1_1670075</name>
</gene>
<keyword evidence="3 6" id="KW-0547">Nucleotide-binding</keyword>
<dbReference type="InterPro" id="IPR009019">
    <property type="entry name" value="KH_sf_prok-type"/>
</dbReference>
<dbReference type="SUPFAM" id="SSF52540">
    <property type="entry name" value="P-loop containing nucleoside triphosphate hydrolases"/>
    <property type="match status" value="1"/>
</dbReference>
<dbReference type="PROSITE" id="PS50823">
    <property type="entry name" value="KH_TYPE_2"/>
    <property type="match status" value="1"/>
</dbReference>
<feature type="region of interest" description="G1" evidence="7">
    <location>
        <begin position="38"/>
        <end position="45"/>
    </location>
</feature>
<dbReference type="SUPFAM" id="SSF54814">
    <property type="entry name" value="Prokaryotic type KH domain (KH-domain type II)"/>
    <property type="match status" value="1"/>
</dbReference>
<feature type="binding site" evidence="6">
    <location>
        <begin position="38"/>
        <end position="45"/>
    </location>
    <ligand>
        <name>GTP</name>
        <dbReference type="ChEBI" id="CHEBI:37565"/>
    </ligand>
</feature>
<feature type="domain" description="Era-type G" evidence="10">
    <location>
        <begin position="30"/>
        <end position="197"/>
    </location>
</feature>
<evidence type="ECO:0000256" key="6">
    <source>
        <dbReference type="HAMAP-Rule" id="MF_00367"/>
    </source>
</evidence>
<dbReference type="EMBL" id="FWEV01000076">
    <property type="protein sequence ID" value="SLM29059.1"/>
    <property type="molecule type" value="Genomic_DNA"/>
</dbReference>
<sequence>MSKTTSEPPSVNKDAHSGKRVGAVLPAIFRSGFIAIAGAPNAGKSTLLNRVTGEKISITSRKPQTTRDRILGVVERPSSQIIFIDTPGIHKAGSLLNRKIVDQAIAAIQDVDAILLMIDASVRDMTSEQIIIKQLEKARKPVILAINKTDLVSADRLLPMIKNCSELHPFMAVVPISAARGVQIDELLNEVQLALPEGPRLFPENTLTDLSEKFIAGEMIREKIFRMTGMEIPYSSAVTVDSFKVESKLIVIHASIHLDRDSQKGIVIGKGGQMLKRIGEQARKDIERMTGSKVLLKLFVKVTKNWSRNELTMREFGYK</sequence>
<feature type="region of interest" description="G4" evidence="7">
    <location>
        <begin position="147"/>
        <end position="150"/>
    </location>
</feature>
<dbReference type="Pfam" id="PF07650">
    <property type="entry name" value="KH_2"/>
    <property type="match status" value="1"/>
</dbReference>
<dbReference type="AlphaFoldDB" id="A0A1W1H9E0"/>
<dbReference type="GO" id="GO:0005886">
    <property type="term" value="C:plasma membrane"/>
    <property type="evidence" value="ECO:0007669"/>
    <property type="project" value="UniProtKB-SubCell"/>
</dbReference>
<feature type="binding site" evidence="6">
    <location>
        <begin position="147"/>
        <end position="150"/>
    </location>
    <ligand>
        <name>GTP</name>
        <dbReference type="ChEBI" id="CHEBI:37565"/>
    </ligand>
</feature>
<evidence type="ECO:0000313" key="12">
    <source>
        <dbReference type="Proteomes" id="UP000191931"/>
    </source>
</evidence>
<dbReference type="GO" id="GO:0070181">
    <property type="term" value="F:small ribosomal subunit rRNA binding"/>
    <property type="evidence" value="ECO:0007669"/>
    <property type="project" value="UniProtKB-UniRule"/>
</dbReference>
<comment type="similarity">
    <text evidence="1 6 7 8">Belongs to the TRAFAC class TrmE-Era-EngA-EngB-Septin-like GTPase superfamily. Era GTPase family.</text>
</comment>
<evidence type="ECO:0000259" key="9">
    <source>
        <dbReference type="PROSITE" id="PS50823"/>
    </source>
</evidence>
<reference evidence="11 12" key="1">
    <citation type="submission" date="2017-03" db="EMBL/GenBank/DDBJ databases">
        <authorList>
            <person name="Afonso C.L."/>
            <person name="Miller P.J."/>
            <person name="Scott M.A."/>
            <person name="Spackman E."/>
            <person name="Goraichik I."/>
            <person name="Dimitrov K.M."/>
            <person name="Suarez D.L."/>
            <person name="Swayne D.E."/>
        </authorList>
    </citation>
    <scope>NUCLEOTIDE SEQUENCE [LARGE SCALE GENOMIC DNA]</scope>
    <source>
        <strain evidence="11">PRJEB14757</strain>
    </source>
</reference>
<evidence type="ECO:0000256" key="7">
    <source>
        <dbReference type="PROSITE-ProRule" id="PRU01050"/>
    </source>
</evidence>
<dbReference type="PANTHER" id="PTHR42698:SF1">
    <property type="entry name" value="GTPASE ERA, MITOCHONDRIAL"/>
    <property type="match status" value="1"/>
</dbReference>
<dbReference type="GO" id="GO:0005829">
    <property type="term" value="C:cytosol"/>
    <property type="evidence" value="ECO:0007669"/>
    <property type="project" value="TreeGrafter"/>
</dbReference>
<dbReference type="HAMAP" id="MF_00367">
    <property type="entry name" value="GTPase_Era"/>
    <property type="match status" value="1"/>
</dbReference>
<dbReference type="PROSITE" id="PS51713">
    <property type="entry name" value="G_ERA"/>
    <property type="match status" value="1"/>
</dbReference>
<dbReference type="InterPro" id="IPR004044">
    <property type="entry name" value="KH_dom_type_2"/>
</dbReference>
<dbReference type="STRING" id="1246637.MTBBW1_1670075"/>
<dbReference type="InterPro" id="IPR015946">
    <property type="entry name" value="KH_dom-like_a/b"/>
</dbReference>
<keyword evidence="5 6" id="KW-0342">GTP-binding</keyword>
<dbReference type="GO" id="GO:0003924">
    <property type="term" value="F:GTPase activity"/>
    <property type="evidence" value="ECO:0007669"/>
    <property type="project" value="UniProtKB-UniRule"/>
</dbReference>
<dbReference type="InterPro" id="IPR027417">
    <property type="entry name" value="P-loop_NTPase"/>
</dbReference>
<keyword evidence="6" id="KW-0690">Ribosome biogenesis</keyword>
<feature type="region of interest" description="G3" evidence="7">
    <location>
        <begin position="85"/>
        <end position="88"/>
    </location>
</feature>
<dbReference type="PANTHER" id="PTHR42698">
    <property type="entry name" value="GTPASE ERA"/>
    <property type="match status" value="1"/>
</dbReference>
<name>A0A1W1H9E0_9BACT</name>
<dbReference type="InterPro" id="IPR006073">
    <property type="entry name" value="GTP-bd"/>
</dbReference>
<evidence type="ECO:0000259" key="10">
    <source>
        <dbReference type="PROSITE" id="PS51713"/>
    </source>
</evidence>
<feature type="binding site" evidence="6">
    <location>
        <begin position="85"/>
        <end position="89"/>
    </location>
    <ligand>
        <name>GTP</name>
        <dbReference type="ChEBI" id="CHEBI:37565"/>
    </ligand>
</feature>
<dbReference type="CDD" id="cd22534">
    <property type="entry name" value="KH-II_Era"/>
    <property type="match status" value="1"/>
</dbReference>
<dbReference type="GO" id="GO:0043024">
    <property type="term" value="F:ribosomal small subunit binding"/>
    <property type="evidence" value="ECO:0007669"/>
    <property type="project" value="TreeGrafter"/>
</dbReference>
<feature type="region of interest" description="G2" evidence="7">
    <location>
        <begin position="64"/>
        <end position="68"/>
    </location>
</feature>
<dbReference type="GO" id="GO:0000028">
    <property type="term" value="P:ribosomal small subunit assembly"/>
    <property type="evidence" value="ECO:0007669"/>
    <property type="project" value="TreeGrafter"/>
</dbReference>
<protein>
    <recommendedName>
        <fullName evidence="2 6">GTPase Era</fullName>
    </recommendedName>
</protein>
<dbReference type="Gene3D" id="3.40.50.300">
    <property type="entry name" value="P-loop containing nucleotide triphosphate hydrolases"/>
    <property type="match status" value="1"/>
</dbReference>
<dbReference type="Gene3D" id="3.30.300.20">
    <property type="match status" value="1"/>
</dbReference>
<dbReference type="NCBIfam" id="TIGR00231">
    <property type="entry name" value="small_GTP"/>
    <property type="match status" value="1"/>
</dbReference>
<dbReference type="Pfam" id="PF01926">
    <property type="entry name" value="MMR_HSR1"/>
    <property type="match status" value="1"/>
</dbReference>
<comment type="subcellular location">
    <subcellularLocation>
        <location evidence="6">Cytoplasm</location>
    </subcellularLocation>
    <subcellularLocation>
        <location evidence="6">Cell membrane</location>
        <topology evidence="6">Peripheral membrane protein</topology>
    </subcellularLocation>
</comment>
<organism evidence="11 12">
    <name type="scientific">Desulfamplus magnetovallimortis</name>
    <dbReference type="NCBI Taxonomy" id="1246637"/>
    <lineage>
        <taxon>Bacteria</taxon>
        <taxon>Pseudomonadati</taxon>
        <taxon>Thermodesulfobacteriota</taxon>
        <taxon>Desulfobacteria</taxon>
        <taxon>Desulfobacterales</taxon>
        <taxon>Desulfobacteraceae</taxon>
        <taxon>Desulfamplus</taxon>
    </lineage>
</organism>
<evidence type="ECO:0000313" key="11">
    <source>
        <dbReference type="EMBL" id="SLM29059.1"/>
    </source>
</evidence>
<evidence type="ECO:0000256" key="2">
    <source>
        <dbReference type="ARBA" id="ARBA00020484"/>
    </source>
</evidence>
<feature type="domain" description="KH type-2" evidence="9">
    <location>
        <begin position="220"/>
        <end position="304"/>
    </location>
</feature>
<keyword evidence="12" id="KW-1185">Reference proteome</keyword>
<dbReference type="InterPro" id="IPR005662">
    <property type="entry name" value="GTPase_Era-like"/>
</dbReference>
<keyword evidence="6" id="KW-0699">rRNA-binding</keyword>
<evidence type="ECO:0000256" key="5">
    <source>
        <dbReference type="ARBA" id="ARBA00023134"/>
    </source>
</evidence>
<keyword evidence="6" id="KW-1003">Cell membrane</keyword>
<dbReference type="InterPro" id="IPR005225">
    <property type="entry name" value="Small_GTP-bd"/>
</dbReference>
<dbReference type="NCBIfam" id="NF000908">
    <property type="entry name" value="PRK00089.1"/>
    <property type="match status" value="1"/>
</dbReference>
<evidence type="ECO:0000256" key="1">
    <source>
        <dbReference type="ARBA" id="ARBA00007921"/>
    </source>
</evidence>
<dbReference type="NCBIfam" id="TIGR00436">
    <property type="entry name" value="era"/>
    <property type="match status" value="1"/>
</dbReference>
<dbReference type="RefSeq" id="WP_342743930.1">
    <property type="nucleotide sequence ID" value="NZ_LT828551.1"/>
</dbReference>
<dbReference type="GO" id="GO:0005525">
    <property type="term" value="F:GTP binding"/>
    <property type="evidence" value="ECO:0007669"/>
    <property type="project" value="UniProtKB-UniRule"/>
</dbReference>
<comment type="function">
    <text evidence="6">An essential GTPase that binds both GDP and GTP, with rapid nucleotide exchange. Plays a role in 16S rRNA processing and 30S ribosomal subunit biogenesis and possibly also in cell cycle regulation and energy metabolism.</text>
</comment>
<keyword evidence="4 6" id="KW-0694">RNA-binding</keyword>
<comment type="subunit">
    <text evidence="6">Monomer.</text>
</comment>
<evidence type="ECO:0000256" key="3">
    <source>
        <dbReference type="ARBA" id="ARBA00022741"/>
    </source>
</evidence>
<feature type="region of interest" description="G5" evidence="7">
    <location>
        <begin position="176"/>
        <end position="178"/>
    </location>
</feature>
<accession>A0A1W1H9E0</accession>
<dbReference type="PRINTS" id="PR00326">
    <property type="entry name" value="GTP1OBG"/>
</dbReference>
<evidence type="ECO:0000256" key="8">
    <source>
        <dbReference type="RuleBase" id="RU003761"/>
    </source>
</evidence>
<proteinExistence type="inferred from homology"/>
<evidence type="ECO:0000256" key="4">
    <source>
        <dbReference type="ARBA" id="ARBA00022884"/>
    </source>
</evidence>
<keyword evidence="6" id="KW-0963">Cytoplasm</keyword>